<evidence type="ECO:0000259" key="7">
    <source>
        <dbReference type="PROSITE" id="PS51168"/>
    </source>
</evidence>
<proteinExistence type="predicted"/>
<dbReference type="STRING" id="1797768.A3C59_02950"/>
<dbReference type="PANTHER" id="PTHR21145">
    <property type="entry name" value="CHORISMATE MUTASE"/>
    <property type="match status" value="1"/>
</dbReference>
<evidence type="ECO:0000256" key="2">
    <source>
        <dbReference type="ARBA" id="ARBA00004817"/>
    </source>
</evidence>
<dbReference type="InterPro" id="IPR002701">
    <property type="entry name" value="CM_II_prokaryot"/>
</dbReference>
<keyword evidence="4" id="KW-0028">Amino-acid biosynthesis</keyword>
<dbReference type="GO" id="GO:0008652">
    <property type="term" value="P:amino acid biosynthetic process"/>
    <property type="evidence" value="ECO:0007669"/>
    <property type="project" value="UniProtKB-KW"/>
</dbReference>
<evidence type="ECO:0000313" key="9">
    <source>
        <dbReference type="Proteomes" id="UP000176902"/>
    </source>
</evidence>
<evidence type="ECO:0000256" key="1">
    <source>
        <dbReference type="ARBA" id="ARBA00004496"/>
    </source>
</evidence>
<evidence type="ECO:0000256" key="6">
    <source>
        <dbReference type="ARBA" id="ARBA00023235"/>
    </source>
</evidence>
<dbReference type="Proteomes" id="UP000176902">
    <property type="component" value="Unassembled WGS sequence"/>
</dbReference>
<organism evidence="8 9">
    <name type="scientific">Candidatus Daviesbacteria bacterium RIFCSPHIGHO2_02_FULL_36_13</name>
    <dbReference type="NCBI Taxonomy" id="1797768"/>
    <lineage>
        <taxon>Bacteria</taxon>
        <taxon>Candidatus Daviesiibacteriota</taxon>
    </lineage>
</organism>
<feature type="domain" description="Chorismate mutase" evidence="7">
    <location>
        <begin position="120"/>
        <end position="234"/>
    </location>
</feature>
<dbReference type="PROSITE" id="PS51168">
    <property type="entry name" value="CHORISMATE_MUT_2"/>
    <property type="match status" value="1"/>
</dbReference>
<sequence length="247" mass="27620">MANSEAKEQVIVPLDLLRSRITKLTSRILFKLEDRSGFPLNPPIYQPGAIPIPDGSSPSFLEYSIRGLEEYHGVLGRWQFPDEHPLIISAKPTIITRNTVGGLPTLPNVDINVKDALMPFYTDTVLPQLCEDKDEPDTYGETAYLDADVLELLNERINLGRYVAQSKVNDNPEIWNVVSDTPALIEELTDRDREKVVINNALKIARRHGLNARFTRGFIKSVIAQTINVEVAYLQGLPSQKSHSFGG</sequence>
<protein>
    <recommendedName>
        <fullName evidence="7">Chorismate mutase domain-containing protein</fullName>
    </recommendedName>
</protein>
<dbReference type="Pfam" id="PF01817">
    <property type="entry name" value="CM_2"/>
    <property type="match status" value="1"/>
</dbReference>
<gene>
    <name evidence="8" type="ORF">A3C59_02950</name>
</gene>
<dbReference type="InterPro" id="IPR008238">
    <property type="entry name" value="Chorismate_mutase_AroQ_euk"/>
</dbReference>
<keyword evidence="3" id="KW-0963">Cytoplasm</keyword>
<dbReference type="GO" id="GO:0004106">
    <property type="term" value="F:chorismate mutase activity"/>
    <property type="evidence" value="ECO:0007669"/>
    <property type="project" value="InterPro"/>
</dbReference>
<dbReference type="PROSITE" id="PS51169">
    <property type="entry name" value="CHORISMATE_MUT_3"/>
    <property type="match status" value="1"/>
</dbReference>
<dbReference type="SMART" id="SM00830">
    <property type="entry name" value="CM_2"/>
    <property type="match status" value="1"/>
</dbReference>
<keyword evidence="6" id="KW-0413">Isomerase</keyword>
<dbReference type="GO" id="GO:0009073">
    <property type="term" value="P:aromatic amino acid family biosynthetic process"/>
    <property type="evidence" value="ECO:0007669"/>
    <property type="project" value="UniProtKB-KW"/>
</dbReference>
<evidence type="ECO:0000256" key="4">
    <source>
        <dbReference type="ARBA" id="ARBA00022605"/>
    </source>
</evidence>
<dbReference type="Gene3D" id="1.10.590.10">
    <property type="entry name" value="Chorismate mutase, AroQ class superfamily, eukaryotic"/>
    <property type="match status" value="1"/>
</dbReference>
<comment type="caution">
    <text evidence="8">The sequence shown here is derived from an EMBL/GenBank/DDBJ whole genome shotgun (WGS) entry which is preliminary data.</text>
</comment>
<comment type="pathway">
    <text evidence="2">Metabolic intermediate biosynthesis; prephenate biosynthesis; prephenate from chorismate: step 1/1.</text>
</comment>
<dbReference type="SUPFAM" id="SSF48600">
    <property type="entry name" value="Chorismate mutase II"/>
    <property type="match status" value="1"/>
</dbReference>
<keyword evidence="5" id="KW-0057">Aromatic amino acid biosynthesis</keyword>
<dbReference type="PANTHER" id="PTHR21145:SF12">
    <property type="entry name" value="CHORISMATE MUTASE"/>
    <property type="match status" value="1"/>
</dbReference>
<evidence type="ECO:0000256" key="5">
    <source>
        <dbReference type="ARBA" id="ARBA00023141"/>
    </source>
</evidence>
<accession>A0A1F5JUK4</accession>
<name>A0A1F5JUK4_9BACT</name>
<dbReference type="EMBL" id="MFCV01000028">
    <property type="protein sequence ID" value="OGE32322.1"/>
    <property type="molecule type" value="Genomic_DNA"/>
</dbReference>
<dbReference type="AlphaFoldDB" id="A0A1F5JUK4"/>
<reference evidence="8 9" key="1">
    <citation type="journal article" date="2016" name="Nat. Commun.">
        <title>Thousands of microbial genomes shed light on interconnected biogeochemical processes in an aquifer system.</title>
        <authorList>
            <person name="Anantharaman K."/>
            <person name="Brown C.T."/>
            <person name="Hug L.A."/>
            <person name="Sharon I."/>
            <person name="Castelle C.J."/>
            <person name="Probst A.J."/>
            <person name="Thomas B.C."/>
            <person name="Singh A."/>
            <person name="Wilkins M.J."/>
            <person name="Karaoz U."/>
            <person name="Brodie E.L."/>
            <person name="Williams K.H."/>
            <person name="Hubbard S.S."/>
            <person name="Banfield J.F."/>
        </authorList>
    </citation>
    <scope>NUCLEOTIDE SEQUENCE [LARGE SCALE GENOMIC DNA]</scope>
</reference>
<dbReference type="UniPathway" id="UPA00120">
    <property type="reaction ID" value="UER00203"/>
</dbReference>
<dbReference type="InterPro" id="IPR036263">
    <property type="entry name" value="Chorismate_II_sf"/>
</dbReference>
<comment type="subcellular location">
    <subcellularLocation>
        <location evidence="1">Cytoplasm</location>
    </subcellularLocation>
</comment>
<evidence type="ECO:0000256" key="3">
    <source>
        <dbReference type="ARBA" id="ARBA00022490"/>
    </source>
</evidence>
<dbReference type="GO" id="GO:0005737">
    <property type="term" value="C:cytoplasm"/>
    <property type="evidence" value="ECO:0007669"/>
    <property type="project" value="UniProtKB-SubCell"/>
</dbReference>
<dbReference type="GO" id="GO:0046417">
    <property type="term" value="P:chorismate metabolic process"/>
    <property type="evidence" value="ECO:0007669"/>
    <property type="project" value="InterPro"/>
</dbReference>
<evidence type="ECO:0000313" key="8">
    <source>
        <dbReference type="EMBL" id="OGE32322.1"/>
    </source>
</evidence>
<dbReference type="InterPro" id="IPR037039">
    <property type="entry name" value="CM_AroQ_sf_eucaryotic"/>
</dbReference>